<dbReference type="AlphaFoldDB" id="A0AA39V417"/>
<feature type="compositionally biased region" description="Polar residues" evidence="1">
    <location>
        <begin position="661"/>
        <end position="670"/>
    </location>
</feature>
<reference evidence="2" key="1">
    <citation type="submission" date="2023-03" db="EMBL/GenBank/DDBJ databases">
        <title>Complete genome of Cladonia borealis.</title>
        <authorList>
            <person name="Park H."/>
        </authorList>
    </citation>
    <scope>NUCLEOTIDE SEQUENCE</scope>
    <source>
        <strain evidence="2">ANT050790</strain>
    </source>
</reference>
<proteinExistence type="predicted"/>
<evidence type="ECO:0000313" key="2">
    <source>
        <dbReference type="EMBL" id="KAK0515293.1"/>
    </source>
</evidence>
<feature type="compositionally biased region" description="Polar residues" evidence="1">
    <location>
        <begin position="590"/>
        <end position="605"/>
    </location>
</feature>
<keyword evidence="3" id="KW-1185">Reference proteome</keyword>
<evidence type="ECO:0000256" key="1">
    <source>
        <dbReference type="SAM" id="MobiDB-lite"/>
    </source>
</evidence>
<comment type="caution">
    <text evidence="2">The sequence shown here is derived from an EMBL/GenBank/DDBJ whole genome shotgun (WGS) entry which is preliminary data.</text>
</comment>
<dbReference type="Proteomes" id="UP001166286">
    <property type="component" value="Unassembled WGS sequence"/>
</dbReference>
<name>A0AA39V417_9LECA</name>
<accession>A0AA39V417</accession>
<feature type="region of interest" description="Disordered" evidence="1">
    <location>
        <begin position="569"/>
        <end position="670"/>
    </location>
</feature>
<feature type="compositionally biased region" description="Polar residues" evidence="1">
    <location>
        <begin position="384"/>
        <end position="431"/>
    </location>
</feature>
<feature type="region of interest" description="Disordered" evidence="1">
    <location>
        <begin position="467"/>
        <end position="507"/>
    </location>
</feature>
<protein>
    <submittedName>
        <fullName evidence="2">Uncharacterized protein</fullName>
    </submittedName>
</protein>
<feature type="compositionally biased region" description="Low complexity" evidence="1">
    <location>
        <begin position="359"/>
        <end position="375"/>
    </location>
</feature>
<organism evidence="2 3">
    <name type="scientific">Cladonia borealis</name>
    <dbReference type="NCBI Taxonomy" id="184061"/>
    <lineage>
        <taxon>Eukaryota</taxon>
        <taxon>Fungi</taxon>
        <taxon>Dikarya</taxon>
        <taxon>Ascomycota</taxon>
        <taxon>Pezizomycotina</taxon>
        <taxon>Lecanoromycetes</taxon>
        <taxon>OSLEUM clade</taxon>
        <taxon>Lecanoromycetidae</taxon>
        <taxon>Lecanorales</taxon>
        <taxon>Lecanorineae</taxon>
        <taxon>Cladoniaceae</taxon>
        <taxon>Cladonia</taxon>
    </lineage>
</organism>
<feature type="compositionally biased region" description="Polar residues" evidence="1">
    <location>
        <begin position="307"/>
        <end position="323"/>
    </location>
</feature>
<feature type="region of interest" description="Disordered" evidence="1">
    <location>
        <begin position="299"/>
        <end position="340"/>
    </location>
</feature>
<evidence type="ECO:0000313" key="3">
    <source>
        <dbReference type="Proteomes" id="UP001166286"/>
    </source>
</evidence>
<dbReference type="EMBL" id="JAFEKC020000004">
    <property type="protein sequence ID" value="KAK0515293.1"/>
    <property type="molecule type" value="Genomic_DNA"/>
</dbReference>
<sequence>MPRERPQLSITLPRNFTFHYTEGEEPKTPEREILVPVPQSPRARNALRIKRKSRPSVNSVFDNISGPITSSDIPIPTIEAPVSVAPTRPLFQQRATEPVEGYLAPVASRKFSTLPRTPEPQQQPATDGWNATGHLDFGESISRPMSACSLLSDSSDDSNGSLISYPAGDGSCTSPESDTPDPFKFSTIKKTKSKQWAAALAKSEKSIQSGLSAKKQPLIHWTADMDKHLWSTYLTYLQDPTVTPFKMLPGIAPPLGVCHRVVREARRTWRGGKSSAARPTDLLSSPLLGRVSDIGAGKAVDARRANSPDTIRATRSGSNTPTGSKPAKPQPWPKSGSSTRRRLRYLCKSRPSIAPHYQRLLQSRSPSPFSSSSPRTRSHSRLSEVSSPVQQNSSPFSTRSIQLSLTTSTAASMQPDNPLAQLSSGSHASTQSDHEWFNEPPVPWASPTAIPSDVATGTGAEVRDETLHTPRLGSPFGYHTWGPSRTRQRIRPSTSRIQSSDASTLGPALRSPIRMHETFPYPSVQKRRALHQLEDELSPGGSSMQQELLDNLFGNPNDNRHRRVRSRGFSLGDVQANNPLESLFTPPNPSDQLPTPEMSTESPSEVTDEPVTPTQVRRLGSPFHGVSPRPNRSRHLATTSLGAYEPFSSIGETLGQRMESSDTQTPLQRN</sequence>
<gene>
    <name evidence="2" type="ORF">JMJ35_002672</name>
</gene>
<feature type="region of interest" description="Disordered" evidence="1">
    <location>
        <begin position="355"/>
        <end position="455"/>
    </location>
</feature>
<feature type="compositionally biased region" description="Polar residues" evidence="1">
    <location>
        <begin position="491"/>
        <end position="503"/>
    </location>
</feature>